<organism evidence="1 2">
    <name type="scientific">Aphis craccivora</name>
    <name type="common">Cowpea aphid</name>
    <dbReference type="NCBI Taxonomy" id="307492"/>
    <lineage>
        <taxon>Eukaryota</taxon>
        <taxon>Metazoa</taxon>
        <taxon>Ecdysozoa</taxon>
        <taxon>Arthropoda</taxon>
        <taxon>Hexapoda</taxon>
        <taxon>Insecta</taxon>
        <taxon>Pterygota</taxon>
        <taxon>Neoptera</taxon>
        <taxon>Paraneoptera</taxon>
        <taxon>Hemiptera</taxon>
        <taxon>Sternorrhyncha</taxon>
        <taxon>Aphidomorpha</taxon>
        <taxon>Aphidoidea</taxon>
        <taxon>Aphididae</taxon>
        <taxon>Aphidini</taxon>
        <taxon>Aphis</taxon>
        <taxon>Aphis</taxon>
    </lineage>
</organism>
<feature type="non-terminal residue" evidence="1">
    <location>
        <position position="174"/>
    </location>
</feature>
<keyword evidence="2" id="KW-1185">Reference proteome</keyword>
<dbReference type="EMBL" id="VUJU01000171">
    <property type="protein sequence ID" value="KAF0772472.1"/>
    <property type="molecule type" value="Genomic_DNA"/>
</dbReference>
<comment type="caution">
    <text evidence="1">The sequence shown here is derived from an EMBL/GenBank/DDBJ whole genome shotgun (WGS) entry which is preliminary data.</text>
</comment>
<dbReference type="Proteomes" id="UP000478052">
    <property type="component" value="Unassembled WGS sequence"/>
</dbReference>
<dbReference type="Gene3D" id="3.60.10.10">
    <property type="entry name" value="Endonuclease/exonuclease/phosphatase"/>
    <property type="match status" value="1"/>
</dbReference>
<dbReference type="InterPro" id="IPR036691">
    <property type="entry name" value="Endo/exonu/phosph_ase_sf"/>
</dbReference>
<name>A0A6G0ZN42_APHCR</name>
<evidence type="ECO:0000313" key="2">
    <source>
        <dbReference type="Proteomes" id="UP000478052"/>
    </source>
</evidence>
<accession>A0A6G0ZN42</accession>
<dbReference type="OrthoDB" id="6627812at2759"/>
<gene>
    <name evidence="1" type="ORF">FWK35_00016855</name>
</gene>
<sequence>MKIGEDDEPKVNMIKVRGRQSEYFLSIRLMDGNGQVFKHTLSYSYDVIRAKVKTFRCNFRLAAENFTVHMESGAPIAQCTSVHCNSPTLTLIGWGSLVLQKPQNKPRNWINGQRPELENGIKIGTWNVRTLNKPGALQYLLDAIKKYNTNILALQEIRWPNHGNMKKEDKTIFY</sequence>
<dbReference type="SUPFAM" id="SSF56219">
    <property type="entry name" value="DNase I-like"/>
    <property type="match status" value="1"/>
</dbReference>
<proteinExistence type="predicted"/>
<evidence type="ECO:0000313" key="1">
    <source>
        <dbReference type="EMBL" id="KAF0772472.1"/>
    </source>
</evidence>
<reference evidence="1 2" key="1">
    <citation type="submission" date="2019-08" db="EMBL/GenBank/DDBJ databases">
        <title>Whole genome of Aphis craccivora.</title>
        <authorList>
            <person name="Voronova N.V."/>
            <person name="Shulinski R.S."/>
            <person name="Bandarenka Y.V."/>
            <person name="Zhorov D.G."/>
            <person name="Warner D."/>
        </authorList>
    </citation>
    <scope>NUCLEOTIDE SEQUENCE [LARGE SCALE GENOMIC DNA]</scope>
    <source>
        <strain evidence="1">180601</strain>
        <tissue evidence="1">Whole Body</tissue>
    </source>
</reference>
<dbReference type="AlphaFoldDB" id="A0A6G0ZN42"/>
<protein>
    <submittedName>
        <fullName evidence="1">Craniofacial development protein 2-like</fullName>
    </submittedName>
</protein>